<dbReference type="Proteomes" id="UP001348641">
    <property type="component" value="Unassembled WGS sequence"/>
</dbReference>
<organism evidence="3 5">
    <name type="scientific">Nocardiopsis tropica</name>
    <dbReference type="NCBI Taxonomy" id="109330"/>
    <lineage>
        <taxon>Bacteria</taxon>
        <taxon>Bacillati</taxon>
        <taxon>Actinomycetota</taxon>
        <taxon>Actinomycetes</taxon>
        <taxon>Streptosporangiales</taxon>
        <taxon>Nocardiopsidaceae</taxon>
        <taxon>Nocardiopsis</taxon>
    </lineage>
</organism>
<comment type="caution">
    <text evidence="3">The sequence shown here is derived from an EMBL/GenBank/DDBJ whole genome shotgun (WGS) entry which is preliminary data.</text>
</comment>
<evidence type="ECO:0000313" key="4">
    <source>
        <dbReference type="Proteomes" id="UP001348641"/>
    </source>
</evidence>
<dbReference type="Proteomes" id="UP001432401">
    <property type="component" value="Unassembled WGS sequence"/>
</dbReference>
<dbReference type="Pfam" id="PF20117">
    <property type="entry name" value="DUF6507"/>
    <property type="match status" value="1"/>
</dbReference>
<feature type="region of interest" description="Disordered" evidence="1">
    <location>
        <begin position="102"/>
        <end position="124"/>
    </location>
</feature>
<evidence type="ECO:0000313" key="2">
    <source>
        <dbReference type="EMBL" id="MEE2052427.1"/>
    </source>
</evidence>
<dbReference type="InterPro" id="IPR045436">
    <property type="entry name" value="DUF6507"/>
</dbReference>
<protein>
    <submittedName>
        <fullName evidence="3">DUF6507 family protein</fullName>
    </submittedName>
</protein>
<reference evidence="2 4" key="1">
    <citation type="submission" date="2023-07" db="EMBL/GenBank/DDBJ databases">
        <authorList>
            <person name="Girao M."/>
            <person name="Carvalho M.F."/>
        </authorList>
    </citation>
    <scope>NUCLEOTIDE SEQUENCE [LARGE SCALE GENOMIC DNA]</scope>
    <source>
        <strain evidence="2 4">66/93</strain>
    </source>
</reference>
<feature type="compositionally biased region" description="Pro residues" evidence="1">
    <location>
        <begin position="108"/>
        <end position="118"/>
    </location>
</feature>
<evidence type="ECO:0000313" key="5">
    <source>
        <dbReference type="Proteomes" id="UP001432401"/>
    </source>
</evidence>
<gene>
    <name evidence="3" type="ORF">ABUK86_26780</name>
    <name evidence="2" type="ORF">Q8A49_18165</name>
</gene>
<accession>A0ABV2A235</accession>
<proteinExistence type="predicted"/>
<dbReference type="RefSeq" id="WP_267944791.1">
    <property type="nucleotide sequence ID" value="NZ_BAAAJA010000021.1"/>
</dbReference>
<reference evidence="3 5" key="2">
    <citation type="submission" date="2024-06" db="EMBL/GenBank/DDBJ databases">
        <authorList>
            <person name="Bataeva Y.V."/>
            <person name="Grigorian L.N."/>
            <person name="Solomentsev V.I."/>
        </authorList>
    </citation>
    <scope>NUCLEOTIDE SEQUENCE [LARGE SCALE GENOMIC DNA]</scope>
    <source>
        <strain evidence="3">SCPM-O-B-12605</strain>
        <strain evidence="5">SCPM-O-B-12605 (RCAM04882)</strain>
    </source>
</reference>
<keyword evidence="5" id="KW-1185">Reference proteome</keyword>
<name>A0ABV2A235_9ACTN</name>
<dbReference type="EMBL" id="JBEQNB010000017">
    <property type="protein sequence ID" value="MES0837412.1"/>
    <property type="molecule type" value="Genomic_DNA"/>
</dbReference>
<evidence type="ECO:0000313" key="3">
    <source>
        <dbReference type="EMBL" id="MES0837412.1"/>
    </source>
</evidence>
<sequence>MSQWNIQPAAVGGVLQAVAGHLGEEGSGEGLVGVMENVEEHLVDSGEYAKSGIIGMALGEFAEHYFGIMGDIAGLTMAAVTGASEATTHYMNGNLEMAEEAQANAGVIPPPPPPPPSNGPNQAV</sequence>
<dbReference type="EMBL" id="JAUUCC010000046">
    <property type="protein sequence ID" value="MEE2052427.1"/>
    <property type="molecule type" value="Genomic_DNA"/>
</dbReference>
<evidence type="ECO:0000256" key="1">
    <source>
        <dbReference type="SAM" id="MobiDB-lite"/>
    </source>
</evidence>